<organism evidence="1 2">
    <name type="scientific">Pistacia integerrima</name>
    <dbReference type="NCBI Taxonomy" id="434235"/>
    <lineage>
        <taxon>Eukaryota</taxon>
        <taxon>Viridiplantae</taxon>
        <taxon>Streptophyta</taxon>
        <taxon>Embryophyta</taxon>
        <taxon>Tracheophyta</taxon>
        <taxon>Spermatophyta</taxon>
        <taxon>Magnoliopsida</taxon>
        <taxon>eudicotyledons</taxon>
        <taxon>Gunneridae</taxon>
        <taxon>Pentapetalae</taxon>
        <taxon>rosids</taxon>
        <taxon>malvids</taxon>
        <taxon>Sapindales</taxon>
        <taxon>Anacardiaceae</taxon>
        <taxon>Pistacia</taxon>
    </lineage>
</organism>
<gene>
    <name evidence="1" type="ORF">Pint_30150</name>
</gene>
<sequence>MEEIREVWGSNVDTELAFFDQCLNRFNLLSFDTEFPGFLRNTPRDASECLRYNDLKFNVDLTKIIQLGITLSDGNGNICSTWEFNFSDFDPEKDAHSEESIDFLRKNGLDIEKIRRDGLSSEVFVPKFMDILSRHRNIKWVSFHGLYDFAYVLKLLTDKPMPRTVFEFVEVASMVFGCVFDIKFMAKHCTGLLGGEIGLSRAAKILGLERKGAAHNAGSDSLLTASVFARMKMMPGFQEGVFTGCLYGISTRIGRRMKMVVPRYSQPMILPPFRPRPAIIFCGVPVIRPVPNIIIKNV</sequence>
<evidence type="ECO:0000313" key="1">
    <source>
        <dbReference type="EMBL" id="KAJ0008320.1"/>
    </source>
</evidence>
<reference evidence="2" key="1">
    <citation type="journal article" date="2023" name="G3 (Bethesda)">
        <title>Genome assembly and association tests identify interacting loci associated with vigor, precocity, and sex in interspecific pistachio rootstocks.</title>
        <authorList>
            <person name="Palmer W."/>
            <person name="Jacygrad E."/>
            <person name="Sagayaradj S."/>
            <person name="Cavanaugh K."/>
            <person name="Han R."/>
            <person name="Bertier L."/>
            <person name="Beede B."/>
            <person name="Kafkas S."/>
            <person name="Golino D."/>
            <person name="Preece J."/>
            <person name="Michelmore R."/>
        </authorList>
    </citation>
    <scope>NUCLEOTIDE SEQUENCE [LARGE SCALE GENOMIC DNA]</scope>
</reference>
<proteinExistence type="predicted"/>
<name>A0ACC0X2A8_9ROSI</name>
<dbReference type="EMBL" id="CM047750">
    <property type="protein sequence ID" value="KAJ0008320.1"/>
    <property type="molecule type" value="Genomic_DNA"/>
</dbReference>
<dbReference type="Proteomes" id="UP001163603">
    <property type="component" value="Chromosome 15"/>
</dbReference>
<evidence type="ECO:0000313" key="2">
    <source>
        <dbReference type="Proteomes" id="UP001163603"/>
    </source>
</evidence>
<protein>
    <submittedName>
        <fullName evidence="1">Uncharacterized protein</fullName>
    </submittedName>
</protein>
<keyword evidence="2" id="KW-1185">Reference proteome</keyword>
<accession>A0ACC0X2A8</accession>
<comment type="caution">
    <text evidence="1">The sequence shown here is derived from an EMBL/GenBank/DDBJ whole genome shotgun (WGS) entry which is preliminary data.</text>
</comment>